<dbReference type="AlphaFoldDB" id="A0A5C5FSZ1"/>
<dbReference type="GO" id="GO:0005829">
    <property type="term" value="C:cytosol"/>
    <property type="evidence" value="ECO:0007669"/>
    <property type="project" value="TreeGrafter"/>
</dbReference>
<dbReference type="PANTHER" id="PTHR15830">
    <property type="entry name" value="TELOMERE LENGTH REGULATION PROTEIN TEL2 FAMILY MEMBER"/>
    <property type="match status" value="1"/>
</dbReference>
<evidence type="ECO:0000313" key="4">
    <source>
        <dbReference type="EMBL" id="TNY19084.1"/>
    </source>
</evidence>
<comment type="caution">
    <text evidence="4">The sequence shown here is derived from an EMBL/GenBank/DDBJ whole genome shotgun (WGS) entry which is preliminary data.</text>
</comment>
<name>A0A5C5FSZ1_9BASI</name>
<dbReference type="GO" id="GO:0042162">
    <property type="term" value="F:telomeric DNA binding"/>
    <property type="evidence" value="ECO:0007669"/>
    <property type="project" value="TreeGrafter"/>
</dbReference>
<feature type="domain" description="Telomere length regulation protein conserved" evidence="3">
    <location>
        <begin position="665"/>
        <end position="786"/>
    </location>
</feature>
<reference evidence="4 5" key="1">
    <citation type="submission" date="2019-03" db="EMBL/GenBank/DDBJ databases">
        <title>Rhodosporidium diobovatum UCD-FST 08-225 genome sequencing, assembly, and annotation.</title>
        <authorList>
            <person name="Fakankun I.U."/>
            <person name="Fristensky B."/>
            <person name="Levin D.B."/>
        </authorList>
    </citation>
    <scope>NUCLEOTIDE SEQUENCE [LARGE SCALE GENOMIC DNA]</scope>
    <source>
        <strain evidence="4 5">UCD-FST 08-225</strain>
    </source>
</reference>
<evidence type="ECO:0000259" key="3">
    <source>
        <dbReference type="Pfam" id="PF10193"/>
    </source>
</evidence>
<accession>A0A5C5FSZ1</accession>
<proteinExistence type="inferred from homology"/>
<dbReference type="Gene3D" id="1.25.40.720">
    <property type="entry name" value="Telomere length regulation protein 2, C-terminal domain"/>
    <property type="match status" value="1"/>
</dbReference>
<protein>
    <submittedName>
        <fullName evidence="4">Telomere length regulation protein-domain-containing protein</fullName>
    </submittedName>
</protein>
<dbReference type="EMBL" id="SOZI01000109">
    <property type="protein sequence ID" value="TNY19084.1"/>
    <property type="molecule type" value="Genomic_DNA"/>
</dbReference>
<dbReference type="Proteomes" id="UP000311382">
    <property type="component" value="Unassembled WGS sequence"/>
</dbReference>
<keyword evidence="5" id="KW-1185">Reference proteome</keyword>
<dbReference type="STRING" id="5288.A0A5C5FSZ1"/>
<gene>
    <name evidence="4" type="ORF">DMC30DRAFT_401374</name>
</gene>
<dbReference type="GO" id="GO:0051879">
    <property type="term" value="F:Hsp90 protein binding"/>
    <property type="evidence" value="ECO:0007669"/>
    <property type="project" value="TreeGrafter"/>
</dbReference>
<organism evidence="4 5">
    <name type="scientific">Rhodotorula diobovata</name>
    <dbReference type="NCBI Taxonomy" id="5288"/>
    <lineage>
        <taxon>Eukaryota</taxon>
        <taxon>Fungi</taxon>
        <taxon>Dikarya</taxon>
        <taxon>Basidiomycota</taxon>
        <taxon>Pucciniomycotina</taxon>
        <taxon>Microbotryomycetes</taxon>
        <taxon>Sporidiobolales</taxon>
        <taxon>Sporidiobolaceae</taxon>
        <taxon>Rhodotorula</taxon>
    </lineage>
</organism>
<dbReference type="PANTHER" id="PTHR15830:SF10">
    <property type="entry name" value="TELOMERE LENGTH REGULATION PROTEIN TEL2 HOMOLOG"/>
    <property type="match status" value="1"/>
</dbReference>
<dbReference type="InterPro" id="IPR019337">
    <property type="entry name" value="Telomere_length_regulation_dom"/>
</dbReference>
<dbReference type="GO" id="GO:0051083">
    <property type="term" value="P:'de novo' cotranslational protein folding"/>
    <property type="evidence" value="ECO:0007669"/>
    <property type="project" value="TreeGrafter"/>
</dbReference>
<dbReference type="InterPro" id="IPR051970">
    <property type="entry name" value="TEL2_Regulation"/>
</dbReference>
<evidence type="ECO:0000256" key="1">
    <source>
        <dbReference type="ARBA" id="ARBA00006133"/>
    </source>
</evidence>
<sequence>MPSVMDAAPSSTLSLATRLYEPLASTSQLLDLLVPPLAACHALDDLVDLAQAHSRPDERFDHRRFVRRQLGLVQKVLVERVWPEWESALVAEGGQTGVLVLERYFVPPEPAFASTSTSTTSAGAEIAMSAYAVLTSVLSSKSASTLPPRSIELATELLSKLARVFNLEELYLATIATSASDAANAGDDEDEDDHADPAAVSRFDDCLRHLAGVPTRAANAWGVMQGKQKGRAGPALPAELDVEPFFSTLSTSYLALLWRLAGDTHIPVHRSSLAQPLALLIASPRFTPTSLTRLVPRFLPPATFPTPADELVQRKRHRDLWRSIAAELSERDLARFLRQVLQALEQSLSGSKGDLACARGAAFVLEALFGPLESANSSTWKAARTVLFETSARWSSRLLPQAIALWASEAEGAKLALVEAALEVWGSKQEIRSGTDSRRLFVTALFLSSVVSLPAQHPSLVTLSRSPSFLAAVSTHFSLVAPLPRFLGMLVAEVVSSRTVTHDGELKPLSFGEDMWVGDKPEQATARELRVSVNGLAEAVAKGKVEGWQEALRKAFDDGDNAAESARSRPIKVNSAPLKPSSVEEPADPPTKRPLISIIGSDDSDSDDDLEPYALPPGADSSTREALSSADPALYHSAFPSQASATAGPAGSASQTRRRGKLRPPVYVAELVAYLKGQDPQGAKEEADGEAERIEVGLREGEAIVRRKAGWGGELRENAFDLAFTLMALQNQFELDEFEELKQKILVALIVACPAEVAPAVIEQYFTTSYSIAQRHILLASLAFAARELAGLPSPSASSSAEKQLPAADYFPSKQLPPALHRRLAASARQPGQLEALSGDLTRMALSGAREDAEGTLPGAAREKLLSVRPRTSTRSAALSRQQAVPSTPSYTSLAADTFILPLINRFWLYLRDTATSSLSSRGAGGGSYAGGTAAPVLLEPILLSKFLATLAVLVHAARHSPVFLAVVVPEVLAFVLAIKPSAPSVVRAARLRDGQDDEDDDETGLDENLVTSAALELALVTLDATVQLDGGRTLMSSSVVANGGGGALVVEVKEWAEEVFEREEQRGGGQDSIGRAGRAAAGVLLRVEEVSAKWRLSVGW</sequence>
<feature type="region of interest" description="Disordered" evidence="2">
    <location>
        <begin position="559"/>
        <end position="661"/>
    </location>
</feature>
<evidence type="ECO:0000256" key="2">
    <source>
        <dbReference type="SAM" id="MobiDB-lite"/>
    </source>
</evidence>
<feature type="compositionally biased region" description="Low complexity" evidence="2">
    <location>
        <begin position="640"/>
        <end position="655"/>
    </location>
</feature>
<comment type="similarity">
    <text evidence="1">Belongs to the TEL2 family.</text>
</comment>
<evidence type="ECO:0000313" key="5">
    <source>
        <dbReference type="Proteomes" id="UP000311382"/>
    </source>
</evidence>
<dbReference type="OrthoDB" id="10254187at2759"/>
<dbReference type="Pfam" id="PF10193">
    <property type="entry name" value="Telomere_reg-2"/>
    <property type="match status" value="1"/>
</dbReference>
<dbReference type="InterPro" id="IPR038528">
    <property type="entry name" value="TEL2_C_sf"/>
</dbReference>
<feature type="compositionally biased region" description="Acidic residues" evidence="2">
    <location>
        <begin position="602"/>
        <end position="611"/>
    </location>
</feature>